<dbReference type="GO" id="GO:0004460">
    <property type="term" value="F:L-lactate dehydrogenase (cytochrome) activity"/>
    <property type="evidence" value="ECO:0007669"/>
    <property type="project" value="TreeGrafter"/>
</dbReference>
<evidence type="ECO:0000313" key="6">
    <source>
        <dbReference type="Proteomes" id="UP000673691"/>
    </source>
</evidence>
<gene>
    <name evidence="5" type="ORF">BJ554DRAFT_3503</name>
</gene>
<accession>A0A8H7ZP17</accession>
<dbReference type="Gene3D" id="3.10.120.10">
    <property type="entry name" value="Cytochrome b5-like heme/steroid binding domain"/>
    <property type="match status" value="1"/>
</dbReference>
<dbReference type="Proteomes" id="UP000673691">
    <property type="component" value="Unassembled WGS sequence"/>
</dbReference>
<dbReference type="Gene3D" id="3.20.20.70">
    <property type="entry name" value="Aldolase class I"/>
    <property type="match status" value="1"/>
</dbReference>
<proteinExistence type="predicted"/>
<dbReference type="InterPro" id="IPR036400">
    <property type="entry name" value="Cyt_B5-like_heme/steroid_sf"/>
</dbReference>
<keyword evidence="2" id="KW-0560">Oxidoreductase</keyword>
<organism evidence="5 6">
    <name type="scientific">Olpidium bornovanus</name>
    <dbReference type="NCBI Taxonomy" id="278681"/>
    <lineage>
        <taxon>Eukaryota</taxon>
        <taxon>Fungi</taxon>
        <taxon>Fungi incertae sedis</taxon>
        <taxon>Olpidiomycota</taxon>
        <taxon>Olpidiomycotina</taxon>
        <taxon>Olpidiomycetes</taxon>
        <taxon>Olpidiales</taxon>
        <taxon>Olpidiaceae</taxon>
        <taxon>Olpidium</taxon>
    </lineage>
</organism>
<dbReference type="PANTHER" id="PTHR10578">
    <property type="entry name" value="S -2-HYDROXY-ACID OXIDASE-RELATED"/>
    <property type="match status" value="1"/>
</dbReference>
<evidence type="ECO:0000259" key="4">
    <source>
        <dbReference type="PROSITE" id="PS51349"/>
    </source>
</evidence>
<dbReference type="InterPro" id="IPR000262">
    <property type="entry name" value="FMN-dep_DH"/>
</dbReference>
<protein>
    <submittedName>
        <fullName evidence="5">FMN-dependent dehydrogenase-domain-containing protein</fullName>
    </submittedName>
</protein>
<evidence type="ECO:0000256" key="1">
    <source>
        <dbReference type="ARBA" id="ARBA00001917"/>
    </source>
</evidence>
<dbReference type="InterPro" id="IPR037396">
    <property type="entry name" value="FMN_HAD"/>
</dbReference>
<feature type="domain" description="FMN hydroxy acid dehydrogenase" evidence="4">
    <location>
        <begin position="96"/>
        <end position="215"/>
    </location>
</feature>
<dbReference type="GO" id="GO:0006089">
    <property type="term" value="P:lactate metabolic process"/>
    <property type="evidence" value="ECO:0007669"/>
    <property type="project" value="TreeGrafter"/>
</dbReference>
<keyword evidence="6" id="KW-1185">Reference proteome</keyword>
<evidence type="ECO:0000256" key="2">
    <source>
        <dbReference type="ARBA" id="ARBA00023002"/>
    </source>
</evidence>
<evidence type="ECO:0000313" key="5">
    <source>
        <dbReference type="EMBL" id="KAG5456685.1"/>
    </source>
</evidence>
<feature type="region of interest" description="Disordered" evidence="3">
    <location>
        <begin position="62"/>
        <end position="93"/>
    </location>
</feature>
<sequence>MVYDLTNSGEPIPSRVTDREEGQNTGFQVIMKHAGGDATAAFDSVHPRDIIDRVLPADRFVGELEPGSAGADDGGGRRGREKPRRGAAAEAGEGKPALGEMLNLFDFEAAARRVMSREGWAYYSSGTEDEIGMRENRAAFQRVWLKPRVLVDVSRVDTSTRVLGYPSSLPVYITATALGKVREGPGPRSLCSREGARPFNWTAVQRGERRCCRQF</sequence>
<evidence type="ECO:0000256" key="3">
    <source>
        <dbReference type="SAM" id="MobiDB-lite"/>
    </source>
</evidence>
<dbReference type="OrthoDB" id="1925334at2759"/>
<dbReference type="InterPro" id="IPR013785">
    <property type="entry name" value="Aldolase_TIM"/>
</dbReference>
<name>A0A8H7ZP17_9FUNG</name>
<feature type="region of interest" description="Disordered" evidence="3">
    <location>
        <begin position="1"/>
        <end position="25"/>
    </location>
</feature>
<dbReference type="AlphaFoldDB" id="A0A8H7ZP17"/>
<dbReference type="Pfam" id="PF01070">
    <property type="entry name" value="FMN_dh"/>
    <property type="match status" value="1"/>
</dbReference>
<dbReference type="PROSITE" id="PS51349">
    <property type="entry name" value="FMN_HYDROXY_ACID_DH_2"/>
    <property type="match status" value="1"/>
</dbReference>
<dbReference type="SUPFAM" id="SSF55856">
    <property type="entry name" value="Cytochrome b5-like heme/steroid binding domain"/>
    <property type="match status" value="1"/>
</dbReference>
<comment type="caution">
    <text evidence="5">The sequence shown here is derived from an EMBL/GenBank/DDBJ whole genome shotgun (WGS) entry which is preliminary data.</text>
</comment>
<dbReference type="PANTHER" id="PTHR10578:SF148">
    <property type="entry name" value="L-LACTATE DEHYDROGENASE (CYTOCHROME)"/>
    <property type="match status" value="1"/>
</dbReference>
<comment type="cofactor">
    <cofactor evidence="1">
        <name>FMN</name>
        <dbReference type="ChEBI" id="CHEBI:58210"/>
    </cofactor>
</comment>
<reference evidence="5 6" key="1">
    <citation type="journal article" name="Sci. Rep.">
        <title>Genome-scale phylogenetic analyses confirm Olpidium as the closest living zoosporic fungus to the non-flagellated, terrestrial fungi.</title>
        <authorList>
            <person name="Chang Y."/>
            <person name="Rochon D."/>
            <person name="Sekimoto S."/>
            <person name="Wang Y."/>
            <person name="Chovatia M."/>
            <person name="Sandor L."/>
            <person name="Salamov A."/>
            <person name="Grigoriev I.V."/>
            <person name="Stajich J.E."/>
            <person name="Spatafora J.W."/>
        </authorList>
    </citation>
    <scope>NUCLEOTIDE SEQUENCE [LARGE SCALE GENOMIC DNA]</scope>
    <source>
        <strain evidence="5">S191</strain>
    </source>
</reference>
<dbReference type="EMBL" id="JAEFCI010011334">
    <property type="protein sequence ID" value="KAG5456685.1"/>
    <property type="molecule type" value="Genomic_DNA"/>
</dbReference>
<dbReference type="SUPFAM" id="SSF51395">
    <property type="entry name" value="FMN-linked oxidoreductases"/>
    <property type="match status" value="1"/>
</dbReference>